<dbReference type="HAMAP" id="MF_02215">
    <property type="entry name" value="UbiJ"/>
    <property type="match status" value="1"/>
</dbReference>
<accession>A0ABS3TVW4</accession>
<dbReference type="InterPro" id="IPR003033">
    <property type="entry name" value="SCP2_sterol-bd_dom"/>
</dbReference>
<keyword evidence="4" id="KW-1185">Reference proteome</keyword>
<sequence length="212" mass="23091">MTLPGQSLVTQALLAAAESGVNRVLRLDGVALQRLARLAGKVLEVDCQGPVLRLFILPAGDGLHLAAQHEAEVDCTLRAPANRLLQLAVAQDKTGVLHSPEVEMDGDSGVLLELADILQTLELDWEYEVSRWLGPLPAHLLGTRLRGTARWTGDSLESLRLSLADYLAEESRALVGQHEAEARFAELDQMKIALDRLDARIARLAQKTKPEA</sequence>
<dbReference type="EMBL" id="JAELYA010000010">
    <property type="protein sequence ID" value="MBO3277820.1"/>
    <property type="molecule type" value="Genomic_DNA"/>
</dbReference>
<reference evidence="3 4" key="1">
    <citation type="submission" date="2020-12" db="EMBL/GenBank/DDBJ databases">
        <title>Pseudomonas schmalbachii sp. nov. isolated from millipede gut.</title>
        <authorList>
            <person name="Shelomi M."/>
        </authorList>
    </citation>
    <scope>NUCLEOTIDE SEQUENCE [LARGE SCALE GENOMIC DNA]</scope>
    <source>
        <strain evidence="3 4">Milli4</strain>
    </source>
</reference>
<dbReference type="InterPro" id="IPR036527">
    <property type="entry name" value="SCP2_sterol-bd_dom_sf"/>
</dbReference>
<evidence type="ECO:0000256" key="1">
    <source>
        <dbReference type="HAMAP-Rule" id="MF_02215"/>
    </source>
</evidence>
<name>A0ABS3TVW4_9PSED</name>
<comment type="similarity">
    <text evidence="1">Belongs to the UbiJ family.</text>
</comment>
<evidence type="ECO:0000259" key="2">
    <source>
        <dbReference type="Pfam" id="PF02036"/>
    </source>
</evidence>
<comment type="pathway">
    <text evidence="1">Cofactor biosynthesis; ubiquinone biosynthesis.</text>
</comment>
<dbReference type="InterPro" id="IPR038989">
    <property type="entry name" value="UbiJ"/>
</dbReference>
<feature type="domain" description="SCP2" evidence="2">
    <location>
        <begin position="22"/>
        <end position="119"/>
    </location>
</feature>
<dbReference type="Pfam" id="PF02036">
    <property type="entry name" value="SCP2"/>
    <property type="match status" value="1"/>
</dbReference>
<dbReference type="RefSeq" id="WP_208316216.1">
    <property type="nucleotide sequence ID" value="NZ_JAELYA010000010.1"/>
</dbReference>
<dbReference type="PANTHER" id="PTHR38693">
    <property type="entry name" value="UBIQUINONE BIOSYNTHESIS PROTEIN UBIJ"/>
    <property type="match status" value="1"/>
</dbReference>
<keyword evidence="1" id="KW-0831">Ubiquinone biosynthesis</keyword>
<comment type="subcellular location">
    <subcellularLocation>
        <location evidence="1">Cytoplasm</location>
    </subcellularLocation>
</comment>
<dbReference type="PANTHER" id="PTHR38693:SF1">
    <property type="entry name" value="UBIQUINONE BIOSYNTHESIS ACCESSORY FACTOR UBIJ"/>
    <property type="match status" value="1"/>
</dbReference>
<proteinExistence type="inferred from homology"/>
<keyword evidence="1" id="KW-0963">Cytoplasm</keyword>
<evidence type="ECO:0000313" key="3">
    <source>
        <dbReference type="EMBL" id="MBO3277820.1"/>
    </source>
</evidence>
<evidence type="ECO:0000313" key="4">
    <source>
        <dbReference type="Proteomes" id="UP000669060"/>
    </source>
</evidence>
<gene>
    <name evidence="1" type="primary">ubiJ</name>
    <name evidence="3" type="ORF">JFY56_21610</name>
</gene>
<dbReference type="SUPFAM" id="SSF55718">
    <property type="entry name" value="SCP-like"/>
    <property type="match status" value="1"/>
</dbReference>
<comment type="function">
    <text evidence="1">Required for ubiquinone (coenzyme Q) biosynthesis. Binds hydrophobic ubiquinone biosynthetic intermediates via its SCP2 domain and is essential for the stability of the Ubi complex. May constitute a docking platform where Ubi enzymes assemble and access their SCP2-bound polyprenyl substrates.</text>
</comment>
<protein>
    <recommendedName>
        <fullName evidence="1">Ubiquinone biosynthesis accessory factor UbiJ</fullName>
    </recommendedName>
</protein>
<dbReference type="Proteomes" id="UP000669060">
    <property type="component" value="Unassembled WGS sequence"/>
</dbReference>
<comment type="caution">
    <text evidence="3">The sequence shown here is derived from an EMBL/GenBank/DDBJ whole genome shotgun (WGS) entry which is preliminary data.</text>
</comment>
<organism evidence="3 4">
    <name type="scientific">Pseudomonas schmalbachii</name>
    <dbReference type="NCBI Taxonomy" id="2816993"/>
    <lineage>
        <taxon>Bacteria</taxon>
        <taxon>Pseudomonadati</taxon>
        <taxon>Pseudomonadota</taxon>
        <taxon>Gammaproteobacteria</taxon>
        <taxon>Pseudomonadales</taxon>
        <taxon>Pseudomonadaceae</taxon>
        <taxon>Pseudomonas</taxon>
    </lineage>
</organism>